<evidence type="ECO:0000256" key="1">
    <source>
        <dbReference type="SAM" id="MobiDB-lite"/>
    </source>
</evidence>
<gene>
    <name evidence="2" type="ORF">FG476_02935</name>
</gene>
<feature type="region of interest" description="Disordered" evidence="1">
    <location>
        <begin position="50"/>
        <end position="69"/>
    </location>
</feature>
<proteinExistence type="predicted"/>
<sequence>MEVRSHDCVKAFCWVDERVGNAIDADGFLNFKVSWCFMVEACTFLSNPDVTDGERPTPHSQISGDAGMRRQSSNVRMILHESALLLLASVISNSA</sequence>
<reference evidence="2" key="1">
    <citation type="submission" date="2019-05" db="EMBL/GenBank/DDBJ databases">
        <authorList>
            <person name="Castillo A."/>
            <person name="Giampetruzzi A."/>
            <person name="Landa B."/>
            <person name="Saponari M."/>
            <person name="Almeida R.P.P."/>
            <person name="Moralejo E."/>
            <person name="Marco-Noales E."/>
            <person name="Velasco-Amo M.P."/>
            <person name="Roman-Ecija M."/>
            <person name="Navarro I."/>
            <person name="Monterde A."/>
            <person name="Barbe S."/>
        </authorList>
    </citation>
    <scope>NUCLEOTIDE SEQUENCE</scope>
    <source>
        <strain evidence="2">XYL1981</strain>
    </source>
</reference>
<name>A0A9Q4MI72_XYLFS</name>
<evidence type="ECO:0000313" key="3">
    <source>
        <dbReference type="Proteomes" id="UP000474061"/>
    </source>
</evidence>
<reference evidence="2" key="2">
    <citation type="journal article" date="2020" name="Appl. Environ. Microbiol.">
        <title>Multiple intercontinental introductions associated with the emergence of a plant pathogen in Europe.</title>
        <authorList>
            <person name="Landa B.B."/>
            <person name="Castillo A.I."/>
            <person name="Giampetruzzi A."/>
            <person name="Kahn A."/>
            <person name="Roman-Ecija M."/>
            <person name="Velasco-Amo M.P."/>
            <person name="Navas-Cortes J.A."/>
            <person name="Marco-Noales E."/>
            <person name="Barbe S."/>
            <person name="Moralejo E."/>
            <person name="Coletta-Filho H.D."/>
            <person name="Saldarelli P."/>
            <person name="Saponari M."/>
            <person name="Almeida R.P.P."/>
        </authorList>
    </citation>
    <scope>NUCLEOTIDE SEQUENCE</scope>
    <source>
        <strain evidence="2">XYL1981</strain>
    </source>
</reference>
<comment type="caution">
    <text evidence="2">The sequence shown here is derived from an EMBL/GenBank/DDBJ whole genome shotgun (WGS) entry which is preliminary data.</text>
</comment>
<dbReference type="Proteomes" id="UP000474061">
    <property type="component" value="Unassembled WGS sequence"/>
</dbReference>
<accession>A0A9Q4MI72</accession>
<protein>
    <submittedName>
        <fullName evidence="2">Uncharacterized protein</fullName>
    </submittedName>
</protein>
<dbReference type="AlphaFoldDB" id="A0A9Q4MI72"/>
<dbReference type="EMBL" id="VDCJ01000329">
    <property type="protein sequence ID" value="MRU23077.1"/>
    <property type="molecule type" value="Genomic_DNA"/>
</dbReference>
<organism evidence="2 3">
    <name type="scientific">Xylella fastidiosa subsp. multiplex</name>
    <dbReference type="NCBI Taxonomy" id="644357"/>
    <lineage>
        <taxon>Bacteria</taxon>
        <taxon>Pseudomonadati</taxon>
        <taxon>Pseudomonadota</taxon>
        <taxon>Gammaproteobacteria</taxon>
        <taxon>Lysobacterales</taxon>
        <taxon>Lysobacteraceae</taxon>
        <taxon>Xylella</taxon>
    </lineage>
</organism>
<evidence type="ECO:0000313" key="2">
    <source>
        <dbReference type="EMBL" id="MRU23077.1"/>
    </source>
</evidence>